<dbReference type="SUPFAM" id="SSF55874">
    <property type="entry name" value="ATPase domain of HSP90 chaperone/DNA topoisomerase II/histidine kinase"/>
    <property type="match status" value="1"/>
</dbReference>
<evidence type="ECO:0000256" key="5">
    <source>
        <dbReference type="ARBA" id="ARBA00023012"/>
    </source>
</evidence>
<evidence type="ECO:0000256" key="1">
    <source>
        <dbReference type="ARBA" id="ARBA00000085"/>
    </source>
</evidence>
<dbReference type="PANTHER" id="PTHR43711">
    <property type="entry name" value="TWO-COMPONENT HISTIDINE KINASE"/>
    <property type="match status" value="1"/>
</dbReference>
<protein>
    <recommendedName>
        <fullName evidence="2">histidine kinase</fullName>
        <ecNumber evidence="2">2.7.13.3</ecNumber>
    </recommendedName>
</protein>
<evidence type="ECO:0000313" key="7">
    <source>
        <dbReference type="EMBL" id="MCU4718767.1"/>
    </source>
</evidence>
<evidence type="ECO:0000259" key="6">
    <source>
        <dbReference type="PROSITE" id="PS50109"/>
    </source>
</evidence>
<dbReference type="PANTHER" id="PTHR43711:SF1">
    <property type="entry name" value="HISTIDINE KINASE 1"/>
    <property type="match status" value="1"/>
</dbReference>
<dbReference type="EMBL" id="JAOPKC010000014">
    <property type="protein sequence ID" value="MCU4718767.1"/>
    <property type="molecule type" value="Genomic_DNA"/>
</dbReference>
<dbReference type="Pfam" id="PF02518">
    <property type="entry name" value="HATPase_c"/>
    <property type="match status" value="1"/>
</dbReference>
<keyword evidence="3" id="KW-0808">Transferase</keyword>
<accession>A0AAE3LIB2</accession>
<evidence type="ECO:0000313" key="10">
    <source>
        <dbReference type="Proteomes" id="UP001209746"/>
    </source>
</evidence>
<dbReference type="Gene3D" id="3.30.565.10">
    <property type="entry name" value="Histidine kinase-like ATPase, C-terminal domain"/>
    <property type="match status" value="1"/>
</dbReference>
<dbReference type="Proteomes" id="UP001209746">
    <property type="component" value="Unassembled WGS sequence"/>
</dbReference>
<dbReference type="GO" id="GO:0004673">
    <property type="term" value="F:protein histidine kinase activity"/>
    <property type="evidence" value="ECO:0007669"/>
    <property type="project" value="UniProtKB-EC"/>
</dbReference>
<evidence type="ECO:0000256" key="3">
    <source>
        <dbReference type="ARBA" id="ARBA00022679"/>
    </source>
</evidence>
<dbReference type="InterPro" id="IPR005467">
    <property type="entry name" value="His_kinase_dom"/>
</dbReference>
<gene>
    <name evidence="8" type="ORF">OB914_12340</name>
    <name evidence="7" type="ORF">OB916_11920</name>
</gene>
<dbReference type="AlphaFoldDB" id="A0AAE3LIB2"/>
<evidence type="ECO:0000313" key="8">
    <source>
        <dbReference type="EMBL" id="MCU4727754.1"/>
    </source>
</evidence>
<evidence type="ECO:0000313" key="9">
    <source>
        <dbReference type="Proteomes" id="UP001208186"/>
    </source>
</evidence>
<evidence type="ECO:0000256" key="2">
    <source>
        <dbReference type="ARBA" id="ARBA00012438"/>
    </source>
</evidence>
<sequence length="108" mass="11467">MICSARNANSYTSDCLPDGSETAAGTLTVDVRVTESAFYVADNGIGIPDERRKRLFDLEYADSDAGYGLYIVSTLVEAHGWDISVTDSDSGGARFEISGVETPGTDCS</sequence>
<keyword evidence="4 8" id="KW-0418">Kinase</keyword>
<dbReference type="InterPro" id="IPR036890">
    <property type="entry name" value="HATPase_C_sf"/>
</dbReference>
<proteinExistence type="predicted"/>
<dbReference type="RefSeq" id="WP_315909518.1">
    <property type="nucleotide sequence ID" value="NZ_JAOPKC010000014.1"/>
</dbReference>
<dbReference type="Proteomes" id="UP001208186">
    <property type="component" value="Unassembled WGS sequence"/>
</dbReference>
<feature type="domain" description="Histidine kinase" evidence="6">
    <location>
        <begin position="1"/>
        <end position="98"/>
    </location>
</feature>
<dbReference type="PROSITE" id="PS50109">
    <property type="entry name" value="HIS_KIN"/>
    <property type="match status" value="1"/>
</dbReference>
<dbReference type="EC" id="2.7.13.3" evidence="2"/>
<keyword evidence="5" id="KW-0902">Two-component regulatory system</keyword>
<organism evidence="8 10">
    <name type="scientific">Halapricum hydrolyticum</name>
    <dbReference type="NCBI Taxonomy" id="2979991"/>
    <lineage>
        <taxon>Archaea</taxon>
        <taxon>Methanobacteriati</taxon>
        <taxon>Methanobacteriota</taxon>
        <taxon>Stenosarchaea group</taxon>
        <taxon>Halobacteria</taxon>
        <taxon>Halobacteriales</taxon>
        <taxon>Haloarculaceae</taxon>
        <taxon>Halapricum</taxon>
    </lineage>
</organism>
<reference evidence="8" key="1">
    <citation type="submission" date="2023-02" db="EMBL/GenBank/DDBJ databases">
        <title>Enrichment on poylsaccharides allowed isolation of novel metabolic and taxonomic groups of Haloarchaea.</title>
        <authorList>
            <person name="Sorokin D.Y."/>
            <person name="Elcheninov A.G."/>
            <person name="Khizhniak T.V."/>
            <person name="Kolganova T.V."/>
            <person name="Kublanov I.V."/>
        </authorList>
    </citation>
    <scope>NUCLEOTIDE SEQUENCE</scope>
    <source>
        <strain evidence="7 9">HArc-curdl5-1</strain>
        <strain evidence="8">HArc-curdl7</strain>
    </source>
</reference>
<evidence type="ECO:0000256" key="4">
    <source>
        <dbReference type="ARBA" id="ARBA00022777"/>
    </source>
</evidence>
<comment type="caution">
    <text evidence="8">The sequence shown here is derived from an EMBL/GenBank/DDBJ whole genome shotgun (WGS) entry which is preliminary data.</text>
</comment>
<name>A0AAE3LIB2_9EURY</name>
<dbReference type="CDD" id="cd00075">
    <property type="entry name" value="HATPase"/>
    <property type="match status" value="1"/>
</dbReference>
<dbReference type="EMBL" id="JAOPKD010000013">
    <property type="protein sequence ID" value="MCU4727754.1"/>
    <property type="molecule type" value="Genomic_DNA"/>
</dbReference>
<comment type="catalytic activity">
    <reaction evidence="1">
        <text>ATP + protein L-histidine = ADP + protein N-phospho-L-histidine.</text>
        <dbReference type="EC" id="2.7.13.3"/>
    </reaction>
</comment>
<dbReference type="InterPro" id="IPR003594">
    <property type="entry name" value="HATPase_dom"/>
</dbReference>
<dbReference type="InterPro" id="IPR050736">
    <property type="entry name" value="Sensor_HK_Regulatory"/>
</dbReference>
<keyword evidence="9" id="KW-1185">Reference proteome</keyword>
<dbReference type="GO" id="GO:0000160">
    <property type="term" value="P:phosphorelay signal transduction system"/>
    <property type="evidence" value="ECO:0007669"/>
    <property type="project" value="UniProtKB-KW"/>
</dbReference>
<dbReference type="SMART" id="SM00387">
    <property type="entry name" value="HATPase_c"/>
    <property type="match status" value="1"/>
</dbReference>